<keyword evidence="4 6" id="KW-1133">Transmembrane helix</keyword>
<dbReference type="KEGG" id="tsa:AciPR4_1728"/>
<feature type="transmembrane region" description="Helical" evidence="6">
    <location>
        <begin position="218"/>
        <end position="233"/>
    </location>
</feature>
<reference evidence="8 9" key="1">
    <citation type="journal article" date="2012" name="Stand. Genomic Sci.">
        <title>Complete genome sequence of Terriglobus saanensis type strain SP1PR4(T), an Acidobacteria from tundra soil.</title>
        <authorList>
            <person name="Rawat S.R."/>
            <person name="Mannisto M.K."/>
            <person name="Starovoytov V."/>
            <person name="Goodwin L."/>
            <person name="Nolan M."/>
            <person name="Hauser L."/>
            <person name="Land M."/>
            <person name="Davenport K.W."/>
            <person name="Woyke T."/>
            <person name="Haggblom M.M."/>
        </authorList>
    </citation>
    <scope>NUCLEOTIDE SEQUENCE</scope>
    <source>
        <strain evidence="9">ATCC BAA-1853 / DSM 23119 / SP1PR4</strain>
    </source>
</reference>
<evidence type="ECO:0000256" key="6">
    <source>
        <dbReference type="SAM" id="Phobius"/>
    </source>
</evidence>
<dbReference type="EMBL" id="CP002467">
    <property type="protein sequence ID" value="ADV82535.1"/>
    <property type="molecule type" value="Genomic_DNA"/>
</dbReference>
<dbReference type="InterPro" id="IPR011701">
    <property type="entry name" value="MFS"/>
</dbReference>
<dbReference type="Gene3D" id="1.20.1250.20">
    <property type="entry name" value="MFS general substrate transporter like domains"/>
    <property type="match status" value="1"/>
</dbReference>
<dbReference type="STRING" id="401053.AciPR4_1728"/>
<protein>
    <submittedName>
        <fullName evidence="8">Major facilitator superfamily MFS_1</fullName>
    </submittedName>
</protein>
<dbReference type="PANTHER" id="PTHR42718:SF9">
    <property type="entry name" value="MAJOR FACILITATOR SUPERFAMILY MULTIDRUG TRANSPORTER MFSC"/>
    <property type="match status" value="1"/>
</dbReference>
<keyword evidence="9" id="KW-1185">Reference proteome</keyword>
<evidence type="ECO:0000256" key="4">
    <source>
        <dbReference type="ARBA" id="ARBA00022989"/>
    </source>
</evidence>
<proteinExistence type="predicted"/>
<feature type="transmembrane region" description="Helical" evidence="6">
    <location>
        <begin position="145"/>
        <end position="167"/>
    </location>
</feature>
<dbReference type="HOGENOM" id="CLU_000960_33_0_0"/>
<feature type="transmembrane region" description="Helical" evidence="6">
    <location>
        <begin position="322"/>
        <end position="341"/>
    </location>
</feature>
<feature type="transmembrane region" description="Helical" evidence="6">
    <location>
        <begin position="348"/>
        <end position="371"/>
    </location>
</feature>
<evidence type="ECO:0000256" key="5">
    <source>
        <dbReference type="ARBA" id="ARBA00023136"/>
    </source>
</evidence>
<dbReference type="InterPro" id="IPR020846">
    <property type="entry name" value="MFS_dom"/>
</dbReference>
<dbReference type="GO" id="GO:0016020">
    <property type="term" value="C:membrane"/>
    <property type="evidence" value="ECO:0007669"/>
    <property type="project" value="UniProtKB-SubCell"/>
</dbReference>
<feature type="domain" description="Major facilitator superfamily (MFS) profile" evidence="7">
    <location>
        <begin position="25"/>
        <end position="529"/>
    </location>
</feature>
<dbReference type="SUPFAM" id="SSF103473">
    <property type="entry name" value="MFS general substrate transporter"/>
    <property type="match status" value="1"/>
</dbReference>
<organism evidence="8 9">
    <name type="scientific">Terriglobus saanensis (strain ATCC BAA-1853 / DSM 23119 / SP1PR4)</name>
    <dbReference type="NCBI Taxonomy" id="401053"/>
    <lineage>
        <taxon>Bacteria</taxon>
        <taxon>Pseudomonadati</taxon>
        <taxon>Acidobacteriota</taxon>
        <taxon>Terriglobia</taxon>
        <taxon>Terriglobales</taxon>
        <taxon>Acidobacteriaceae</taxon>
        <taxon>Terriglobus</taxon>
    </lineage>
</organism>
<evidence type="ECO:0000313" key="8">
    <source>
        <dbReference type="EMBL" id="ADV82535.1"/>
    </source>
</evidence>
<feature type="transmembrane region" description="Helical" evidence="6">
    <location>
        <begin position="91"/>
        <end position="109"/>
    </location>
</feature>
<evidence type="ECO:0000313" key="9">
    <source>
        <dbReference type="Proteomes" id="UP000006844"/>
    </source>
</evidence>
<dbReference type="AlphaFoldDB" id="E8V444"/>
<keyword evidence="2" id="KW-0813">Transport</keyword>
<feature type="transmembrane region" description="Helical" evidence="6">
    <location>
        <begin position="499"/>
        <end position="523"/>
    </location>
</feature>
<evidence type="ECO:0000256" key="3">
    <source>
        <dbReference type="ARBA" id="ARBA00022692"/>
    </source>
</evidence>
<keyword evidence="3 6" id="KW-0812">Transmembrane</keyword>
<dbReference type="Proteomes" id="UP000006844">
    <property type="component" value="Chromosome"/>
</dbReference>
<dbReference type="Pfam" id="PF07690">
    <property type="entry name" value="MFS_1"/>
    <property type="match status" value="1"/>
</dbReference>
<gene>
    <name evidence="8" type="ordered locus">AciPR4_1728</name>
</gene>
<dbReference type="PANTHER" id="PTHR42718">
    <property type="entry name" value="MAJOR FACILITATOR SUPERFAMILY MULTIDRUG TRANSPORTER MFSC"/>
    <property type="match status" value="1"/>
</dbReference>
<comment type="subcellular location">
    <subcellularLocation>
        <location evidence="1">Membrane</location>
        <topology evidence="1">Multi-pass membrane protein</topology>
    </subcellularLocation>
</comment>
<dbReference type="InterPro" id="IPR036259">
    <property type="entry name" value="MFS_trans_sf"/>
</dbReference>
<name>E8V444_TERSS</name>
<evidence type="ECO:0000256" key="2">
    <source>
        <dbReference type="ARBA" id="ARBA00022448"/>
    </source>
</evidence>
<evidence type="ECO:0000259" key="7">
    <source>
        <dbReference type="PROSITE" id="PS50850"/>
    </source>
</evidence>
<feature type="transmembrane region" description="Helical" evidence="6">
    <location>
        <begin position="377"/>
        <end position="400"/>
    </location>
</feature>
<feature type="transmembrane region" description="Helical" evidence="6">
    <location>
        <begin position="284"/>
        <end position="310"/>
    </location>
</feature>
<feature type="transmembrane region" description="Helical" evidence="6">
    <location>
        <begin position="63"/>
        <end position="84"/>
    </location>
</feature>
<dbReference type="GO" id="GO:0022857">
    <property type="term" value="F:transmembrane transporter activity"/>
    <property type="evidence" value="ECO:0007669"/>
    <property type="project" value="InterPro"/>
</dbReference>
<dbReference type="eggNOG" id="COG2814">
    <property type="taxonomic scope" value="Bacteria"/>
</dbReference>
<accession>E8V444</accession>
<feature type="transmembrane region" description="Helical" evidence="6">
    <location>
        <begin position="245"/>
        <end position="263"/>
    </location>
</feature>
<feature type="transmembrane region" description="Helical" evidence="6">
    <location>
        <begin position="23"/>
        <end position="43"/>
    </location>
</feature>
<dbReference type="RefSeq" id="WP_013568268.1">
    <property type="nucleotide sequence ID" value="NC_014963.1"/>
</dbReference>
<evidence type="ECO:0000256" key="1">
    <source>
        <dbReference type="ARBA" id="ARBA00004141"/>
    </source>
</evidence>
<feature type="transmembrane region" description="Helical" evidence="6">
    <location>
        <begin position="179"/>
        <end position="197"/>
    </location>
</feature>
<feature type="transmembrane region" description="Helical" evidence="6">
    <location>
        <begin position="115"/>
        <end position="138"/>
    </location>
</feature>
<sequence>MSALPVSTPTPSESTSHVSTHPLLGVLGVLFGAMIATCTGRLISVGLADLRGALHLGTDEASWIGTAFNASLMFIGPFSVYLGGLLGSRRVLLACAAIFTVISLLLPFASSLPVLIVLLILAGLTAGTFYPLTLSFVLRNLPPKYVLFGIGAYAVDILFTTNFATSLEPWYIDHLSWRWVFWNSAVLTPIMMVLIYFGIPWQPLPQPKEGQPKPSWRGFLYASFGFSLLYIALDQGQRLDWLNSGTIVSLVISGLFLLLVTVVRRLRMPNPLVHFAFLARRNTLLLGGVLIFFRFIMLTTVLIIPSYLGSVKGYLPLQTGPVLLWVALPQCLFGILAVYLVQYIDARLILTAGFALVAIACMMNAGLSSAWSGSNFWPSQLVMAIGFALSFNAMVGAIILEVLSSGALTRPIDVLTFAGYFQTVRLLGGEAGTAFMQHFIPVREQFHSNMLGLGVQWGLLPTDQRLLGLSAGVASRTTGAANAAGRAAEILALQVRQQAFTLAITDAFILVAWSTIGCLLLVACMTQVPLQYRQVVSTPSLPA</sequence>
<dbReference type="PROSITE" id="PS50850">
    <property type="entry name" value="MFS"/>
    <property type="match status" value="1"/>
</dbReference>
<keyword evidence="5 6" id="KW-0472">Membrane</keyword>